<gene>
    <name evidence="2" type="ORF">SAMN04487900_102182</name>
</gene>
<accession>A0A1H0DVP6</accession>
<protein>
    <submittedName>
        <fullName evidence="2">Uncharacterized protein</fullName>
    </submittedName>
</protein>
<organism evidence="2 3">
    <name type="scientific">Prevotella communis</name>
    <dbReference type="NCBI Taxonomy" id="2913614"/>
    <lineage>
        <taxon>Bacteria</taxon>
        <taxon>Pseudomonadati</taxon>
        <taxon>Bacteroidota</taxon>
        <taxon>Bacteroidia</taxon>
        <taxon>Bacteroidales</taxon>
        <taxon>Prevotellaceae</taxon>
        <taxon>Prevotella</taxon>
    </lineage>
</organism>
<comment type="caution">
    <text evidence="2">The sequence shown here is derived from an EMBL/GenBank/DDBJ whole genome shotgun (WGS) entry which is preliminary data.</text>
</comment>
<dbReference type="EMBL" id="FNIW01000002">
    <property type="protein sequence ID" value="SDN74327.1"/>
    <property type="molecule type" value="Genomic_DNA"/>
</dbReference>
<evidence type="ECO:0000313" key="3">
    <source>
        <dbReference type="Proteomes" id="UP000199134"/>
    </source>
</evidence>
<reference evidence="3" key="1">
    <citation type="submission" date="2016-10" db="EMBL/GenBank/DDBJ databases">
        <authorList>
            <person name="de Groot N.N."/>
        </authorList>
    </citation>
    <scope>NUCLEOTIDE SEQUENCE [LARGE SCALE GENOMIC DNA]</scope>
    <source>
        <strain evidence="3">BP1-145</strain>
    </source>
</reference>
<dbReference type="Proteomes" id="UP000199134">
    <property type="component" value="Unassembled WGS sequence"/>
</dbReference>
<dbReference type="RefSeq" id="WP_091851668.1">
    <property type="nucleotide sequence ID" value="NZ_FNIW01000002.1"/>
</dbReference>
<evidence type="ECO:0000313" key="2">
    <source>
        <dbReference type="EMBL" id="SDN74327.1"/>
    </source>
</evidence>
<proteinExistence type="predicted"/>
<keyword evidence="1" id="KW-0175">Coiled coil</keyword>
<name>A0A1H0DVP6_9BACT</name>
<dbReference type="AlphaFoldDB" id="A0A1H0DVP6"/>
<feature type="coiled-coil region" evidence="1">
    <location>
        <begin position="18"/>
        <end position="66"/>
    </location>
</feature>
<evidence type="ECO:0000256" key="1">
    <source>
        <dbReference type="SAM" id="Coils"/>
    </source>
</evidence>
<sequence length="134" mass="15634">MFKTAEELKMVLDLAESKGRKEAENESLKAQIKKLEEENARLLILVNEKDKQLAEKDRRIENLMQRVGNVDRLMDTVEKMADRPEKQEIIYGDKVGEKNMIPSVSNFRPEIYTQNMNMPLPPEDDNNQNILEDE</sequence>